<proteinExistence type="predicted"/>
<comment type="caution">
    <text evidence="2">The sequence shown here is derived from an EMBL/GenBank/DDBJ whole genome shotgun (WGS) entry which is preliminary data.</text>
</comment>
<accession>A0A4Y2DFL4</accession>
<gene>
    <name evidence="2" type="ORF">AVEN_95227_1</name>
</gene>
<evidence type="ECO:0000313" key="2">
    <source>
        <dbReference type="EMBL" id="GBM15583.1"/>
    </source>
</evidence>
<evidence type="ECO:0000256" key="1">
    <source>
        <dbReference type="SAM" id="MobiDB-lite"/>
    </source>
</evidence>
<sequence>MDWISRCILCHMAGVKEAQASVMSRRRSCIAGRGVAYTCTFMSPHKKKSNGVKSETTKKRDSGELTQPQIQYGRREVVKCERKHDMAKNRTTFRPMETCKCERGLRFHTRLCLPGL</sequence>
<keyword evidence="3" id="KW-1185">Reference proteome</keyword>
<dbReference type="OrthoDB" id="8337705at2759"/>
<evidence type="ECO:0000313" key="3">
    <source>
        <dbReference type="Proteomes" id="UP000499080"/>
    </source>
</evidence>
<dbReference type="AlphaFoldDB" id="A0A4Y2DFL4"/>
<protein>
    <submittedName>
        <fullName evidence="2">Uncharacterized protein</fullName>
    </submittedName>
</protein>
<dbReference type="Proteomes" id="UP000499080">
    <property type="component" value="Unassembled WGS sequence"/>
</dbReference>
<reference evidence="2 3" key="1">
    <citation type="journal article" date="2019" name="Sci. Rep.">
        <title>Orb-weaving spider Araneus ventricosus genome elucidates the spidroin gene catalogue.</title>
        <authorList>
            <person name="Kono N."/>
            <person name="Nakamura H."/>
            <person name="Ohtoshi R."/>
            <person name="Moran D.A.P."/>
            <person name="Shinohara A."/>
            <person name="Yoshida Y."/>
            <person name="Fujiwara M."/>
            <person name="Mori M."/>
            <person name="Tomita M."/>
            <person name="Arakawa K."/>
        </authorList>
    </citation>
    <scope>NUCLEOTIDE SEQUENCE [LARGE SCALE GENOMIC DNA]</scope>
</reference>
<dbReference type="EMBL" id="BGPR01000362">
    <property type="protein sequence ID" value="GBM15583.1"/>
    <property type="molecule type" value="Genomic_DNA"/>
</dbReference>
<name>A0A4Y2DFL4_ARAVE</name>
<organism evidence="2 3">
    <name type="scientific">Araneus ventricosus</name>
    <name type="common">Orbweaver spider</name>
    <name type="synonym">Epeira ventricosa</name>
    <dbReference type="NCBI Taxonomy" id="182803"/>
    <lineage>
        <taxon>Eukaryota</taxon>
        <taxon>Metazoa</taxon>
        <taxon>Ecdysozoa</taxon>
        <taxon>Arthropoda</taxon>
        <taxon>Chelicerata</taxon>
        <taxon>Arachnida</taxon>
        <taxon>Araneae</taxon>
        <taxon>Araneomorphae</taxon>
        <taxon>Entelegynae</taxon>
        <taxon>Araneoidea</taxon>
        <taxon>Araneidae</taxon>
        <taxon>Araneus</taxon>
    </lineage>
</organism>
<feature type="region of interest" description="Disordered" evidence="1">
    <location>
        <begin position="44"/>
        <end position="68"/>
    </location>
</feature>